<reference evidence="1 2" key="1">
    <citation type="journal article" date="2014" name="PLoS Genet.">
        <title>Phylogenetically driven sequencing of extremely halophilic archaea reveals strategies for static and dynamic osmo-response.</title>
        <authorList>
            <person name="Becker E.A."/>
            <person name="Seitzer P.M."/>
            <person name="Tritt A."/>
            <person name="Larsen D."/>
            <person name="Krusor M."/>
            <person name="Yao A.I."/>
            <person name="Wu D."/>
            <person name="Madern D."/>
            <person name="Eisen J.A."/>
            <person name="Darling A.E."/>
            <person name="Facciotti M.T."/>
        </authorList>
    </citation>
    <scope>NUCLEOTIDE SEQUENCE [LARGE SCALE GENOMIC DNA]</scope>
    <source>
        <strain evidence="1 2">GA33</strain>
    </source>
</reference>
<dbReference type="OrthoDB" id="109251at2157"/>
<dbReference type="PATRIC" id="fig|1114856.3.peg.4335"/>
<organism evidence="1 2">
    <name type="scientific">Natronorubrum tibetense GA33</name>
    <dbReference type="NCBI Taxonomy" id="1114856"/>
    <lineage>
        <taxon>Archaea</taxon>
        <taxon>Methanobacteriati</taxon>
        <taxon>Methanobacteriota</taxon>
        <taxon>Stenosarchaea group</taxon>
        <taxon>Halobacteria</taxon>
        <taxon>Halobacteriales</taxon>
        <taxon>Natrialbaceae</taxon>
        <taxon>Natronorubrum</taxon>
    </lineage>
</organism>
<evidence type="ECO:0000313" key="2">
    <source>
        <dbReference type="Proteomes" id="UP000011599"/>
    </source>
</evidence>
<comment type="caution">
    <text evidence="1">The sequence shown here is derived from an EMBL/GenBank/DDBJ whole genome shotgun (WGS) entry which is preliminary data.</text>
</comment>
<keyword evidence="2" id="KW-1185">Reference proteome</keyword>
<dbReference type="eggNOG" id="arCOG02452">
    <property type="taxonomic scope" value="Archaea"/>
</dbReference>
<dbReference type="Proteomes" id="UP000011599">
    <property type="component" value="Unassembled WGS sequence"/>
</dbReference>
<protein>
    <submittedName>
        <fullName evidence="1">Uncharacterized protein</fullName>
    </submittedName>
</protein>
<dbReference type="InterPro" id="IPR055927">
    <property type="entry name" value="DUF7504"/>
</dbReference>
<evidence type="ECO:0000313" key="1">
    <source>
        <dbReference type="EMBL" id="ELY36621.1"/>
    </source>
</evidence>
<name>L9VHS3_9EURY</name>
<dbReference type="Pfam" id="PF24336">
    <property type="entry name" value="DUF7504"/>
    <property type="match status" value="1"/>
</dbReference>
<sequence>MEPDPLAEIDPQANVLLVHSTHSKSDACAELRHDHGPTAELKVTFGDDQPAEPDSGNVEGTVGLLRVGNLLHNTGDADPDFTDTVVVDSVCDPTDLGEIGVAISRFCKHWEDTDEQITVCFDSLDALLCSSAPKRVFQFAHVLTNRLASVDASAHFHFDPTRHEDRVVSTFGTVFDAVVADEDAEDSLPEATDEEVADLLAEWNDGAAGTIELEPTPTAEATDEEIARILEK</sequence>
<accession>L9VHS3</accession>
<dbReference type="EMBL" id="AOHW01000050">
    <property type="protein sequence ID" value="ELY36621.1"/>
    <property type="molecule type" value="Genomic_DNA"/>
</dbReference>
<dbReference type="AlphaFoldDB" id="L9VHS3"/>
<gene>
    <name evidence="1" type="ORF">C496_21010</name>
</gene>
<dbReference type="RefSeq" id="WP_006092443.1">
    <property type="nucleotide sequence ID" value="NZ_AOHW01000050.1"/>
</dbReference>
<proteinExistence type="predicted"/>